<evidence type="ECO:0000259" key="4">
    <source>
        <dbReference type="SMART" id="SM00822"/>
    </source>
</evidence>
<gene>
    <name evidence="5" type="ORF">HCJ95_22175</name>
</gene>
<proteinExistence type="inferred from homology"/>
<dbReference type="InterPro" id="IPR036291">
    <property type="entry name" value="NAD(P)-bd_dom_sf"/>
</dbReference>
<dbReference type="NCBIfam" id="NF006114">
    <property type="entry name" value="PRK08263.1"/>
    <property type="match status" value="1"/>
</dbReference>
<dbReference type="InterPro" id="IPR002347">
    <property type="entry name" value="SDR_fam"/>
</dbReference>
<dbReference type="PANTHER" id="PTHR43976">
    <property type="entry name" value="SHORT CHAIN DEHYDROGENASE"/>
    <property type="match status" value="1"/>
</dbReference>
<evidence type="ECO:0000256" key="3">
    <source>
        <dbReference type="RuleBase" id="RU000363"/>
    </source>
</evidence>
<dbReference type="EMBL" id="JAATEL010000029">
    <property type="protein sequence ID" value="NJP16908.1"/>
    <property type="molecule type" value="Genomic_DNA"/>
</dbReference>
<dbReference type="SUPFAM" id="SSF51735">
    <property type="entry name" value="NAD(P)-binding Rossmann-fold domains"/>
    <property type="match status" value="1"/>
</dbReference>
<evidence type="ECO:0000256" key="1">
    <source>
        <dbReference type="ARBA" id="ARBA00006484"/>
    </source>
</evidence>
<comment type="caution">
    <text evidence="5">The sequence shown here is derived from an EMBL/GenBank/DDBJ whole genome shotgun (WGS) entry which is preliminary data.</text>
</comment>
<dbReference type="Proteomes" id="UP000635996">
    <property type="component" value="Unassembled WGS sequence"/>
</dbReference>
<reference evidence="5 6" key="1">
    <citation type="submission" date="2020-03" db="EMBL/GenBank/DDBJ databases">
        <title>WGS of actinomycetes isolated from Thailand.</title>
        <authorList>
            <person name="Thawai C."/>
        </authorList>
    </citation>
    <scope>NUCLEOTIDE SEQUENCE [LARGE SCALE GENOMIC DNA]</scope>
    <source>
        <strain evidence="5 6">NBRC 13905</strain>
    </source>
</reference>
<organism evidence="5 6">
    <name type="scientific">Streptomyces thermoviolaceus subsp. thermoviolaceus</name>
    <dbReference type="NCBI Taxonomy" id="66860"/>
    <lineage>
        <taxon>Bacteria</taxon>
        <taxon>Bacillati</taxon>
        <taxon>Actinomycetota</taxon>
        <taxon>Actinomycetes</taxon>
        <taxon>Kitasatosporales</taxon>
        <taxon>Streptomycetaceae</taxon>
        <taxon>Streptomyces</taxon>
    </lineage>
</organism>
<dbReference type="Gene3D" id="3.40.50.720">
    <property type="entry name" value="NAD(P)-binding Rossmann-like Domain"/>
    <property type="match status" value="1"/>
</dbReference>
<feature type="domain" description="Ketoreductase" evidence="4">
    <location>
        <begin position="4"/>
        <end position="190"/>
    </location>
</feature>
<evidence type="ECO:0000256" key="2">
    <source>
        <dbReference type="ARBA" id="ARBA00023002"/>
    </source>
</evidence>
<dbReference type="PRINTS" id="PR00081">
    <property type="entry name" value="GDHRDH"/>
</dbReference>
<protein>
    <submittedName>
        <fullName evidence="5">SDR family NAD(P)-dependent oxidoreductase</fullName>
    </submittedName>
</protein>
<evidence type="ECO:0000313" key="6">
    <source>
        <dbReference type="Proteomes" id="UP000635996"/>
    </source>
</evidence>
<accession>A0ABX0YXU0</accession>
<sequence length="291" mass="31143">MSQQVWFITGSSRGLGRALVVAALEAGDRVVATARRPEALADVQEKYGDRVHPLALDVTRPEAARRAVEAAVGRYGRIDVLVNNAGYANVSPIETADDDDVRTQFETNFWGVHHVTKAALPVLRRQGGGTVVQISSVGGRVGGSPGIASYQAAKFAVDGFSRVLAAETAPFGVRVMVVEPSGFATDWAGASMTVHTIPDAYEETVGELNRRVRQSSDGAAGDPERAAEIIVRTVRRGRVPSHLLLGVNAVTMALEYSRRQLAEATAWEKVSRSADFGEPYPVDLPPEHGDS</sequence>
<dbReference type="InterPro" id="IPR057326">
    <property type="entry name" value="KR_dom"/>
</dbReference>
<dbReference type="PANTHER" id="PTHR43976:SF16">
    <property type="entry name" value="SHORT-CHAIN DEHYDROGENASE_REDUCTASE FAMILY PROTEIN"/>
    <property type="match status" value="1"/>
</dbReference>
<comment type="similarity">
    <text evidence="1 3">Belongs to the short-chain dehydrogenases/reductases (SDR) family.</text>
</comment>
<evidence type="ECO:0000313" key="5">
    <source>
        <dbReference type="EMBL" id="NJP16908.1"/>
    </source>
</evidence>
<dbReference type="CDD" id="cd05374">
    <property type="entry name" value="17beta-HSD-like_SDR_c"/>
    <property type="match status" value="1"/>
</dbReference>
<dbReference type="PRINTS" id="PR00080">
    <property type="entry name" value="SDRFAMILY"/>
</dbReference>
<dbReference type="Pfam" id="PF00106">
    <property type="entry name" value="adh_short"/>
    <property type="match status" value="1"/>
</dbReference>
<dbReference type="InterPro" id="IPR051911">
    <property type="entry name" value="SDR_oxidoreductase"/>
</dbReference>
<keyword evidence="6" id="KW-1185">Reference proteome</keyword>
<dbReference type="RefSeq" id="WP_125498462.1">
    <property type="nucleotide sequence ID" value="NZ_BMVZ01000016.1"/>
</dbReference>
<name>A0ABX0YXU0_STRTL</name>
<keyword evidence="2" id="KW-0560">Oxidoreductase</keyword>
<dbReference type="SMART" id="SM00822">
    <property type="entry name" value="PKS_KR"/>
    <property type="match status" value="1"/>
</dbReference>